<name>A0A3P1BJM3_9BACT</name>
<organism evidence="1 2">
    <name type="scientific">Larkinella rosea</name>
    <dbReference type="NCBI Taxonomy" id="2025312"/>
    <lineage>
        <taxon>Bacteria</taxon>
        <taxon>Pseudomonadati</taxon>
        <taxon>Bacteroidota</taxon>
        <taxon>Cytophagia</taxon>
        <taxon>Cytophagales</taxon>
        <taxon>Spirosomataceae</taxon>
        <taxon>Larkinella</taxon>
    </lineage>
</organism>
<dbReference type="EMBL" id="RQJO01000010">
    <property type="protein sequence ID" value="RRB01192.1"/>
    <property type="molecule type" value="Genomic_DNA"/>
</dbReference>
<dbReference type="Proteomes" id="UP000271925">
    <property type="component" value="Unassembled WGS sequence"/>
</dbReference>
<dbReference type="AlphaFoldDB" id="A0A3P1BJM3"/>
<proteinExistence type="predicted"/>
<evidence type="ECO:0000313" key="1">
    <source>
        <dbReference type="EMBL" id="RRB01192.1"/>
    </source>
</evidence>
<evidence type="ECO:0000313" key="2">
    <source>
        <dbReference type="Proteomes" id="UP000271925"/>
    </source>
</evidence>
<dbReference type="OrthoDB" id="942794at2"/>
<sequence length="323" mass="35774">MKTALTTFWLSVIVCPALGQGISDYYRPSVESIDAYNPVERSAKTRRTDMKQLVARYGEAYIRERWYVGADGFFRMDKSQLDQTFNGLISTKATTRSGWSAVVGWVSNERWAVEGGYARSPIHNTLVVGSGSNALDLRFENNKNGLVLRGKRLLRFGRRAPGRSGFWLGAGVWAVPNNGRQVSSFLVEGYNYSGSGGGFGRTNRARLDTIQIFGETRLSSALSTMAEASAEYTVRLGGRAELSFFTRKIWGLSNSITTNLMYSVNRGESQAAALQSNGSGWSVGISLRYVYALRYDLRTMPGIFNLRGNRAGSASEKRRNNQL</sequence>
<accession>A0A3P1BJM3</accession>
<protein>
    <submittedName>
        <fullName evidence="1">Uncharacterized protein</fullName>
    </submittedName>
</protein>
<gene>
    <name evidence="1" type="ORF">EHT25_23755</name>
</gene>
<keyword evidence="2" id="KW-1185">Reference proteome</keyword>
<comment type="caution">
    <text evidence="1">The sequence shown here is derived from an EMBL/GenBank/DDBJ whole genome shotgun (WGS) entry which is preliminary data.</text>
</comment>
<reference evidence="1 2" key="1">
    <citation type="submission" date="2018-11" db="EMBL/GenBank/DDBJ databases">
        <authorList>
            <person name="Zhou Z."/>
            <person name="Wang G."/>
        </authorList>
    </citation>
    <scope>NUCLEOTIDE SEQUENCE [LARGE SCALE GENOMIC DNA]</scope>
    <source>
        <strain evidence="1 2">KCTC52004</strain>
    </source>
</reference>
<dbReference type="RefSeq" id="WP_124877654.1">
    <property type="nucleotide sequence ID" value="NZ_RQJO01000010.1"/>
</dbReference>